<reference evidence="2" key="1">
    <citation type="journal article" date="2023" name="G3 (Bethesda)">
        <title>Genome assembly and association tests identify interacting loci associated with vigor, precocity, and sex in interspecific pistachio rootstocks.</title>
        <authorList>
            <person name="Palmer W."/>
            <person name="Jacygrad E."/>
            <person name="Sagayaradj S."/>
            <person name="Cavanaugh K."/>
            <person name="Han R."/>
            <person name="Bertier L."/>
            <person name="Beede B."/>
            <person name="Kafkas S."/>
            <person name="Golino D."/>
            <person name="Preece J."/>
            <person name="Michelmore R."/>
        </authorList>
    </citation>
    <scope>NUCLEOTIDE SEQUENCE [LARGE SCALE GENOMIC DNA]</scope>
</reference>
<protein>
    <submittedName>
        <fullName evidence="1">Uncharacterized protein</fullName>
    </submittedName>
</protein>
<gene>
    <name evidence="1" type="ORF">Pint_07353</name>
</gene>
<dbReference type="EMBL" id="CM047745">
    <property type="protein sequence ID" value="KAJ0025061.1"/>
    <property type="molecule type" value="Genomic_DNA"/>
</dbReference>
<accession>A0ACC0XUB8</accession>
<evidence type="ECO:0000313" key="2">
    <source>
        <dbReference type="Proteomes" id="UP001163603"/>
    </source>
</evidence>
<organism evidence="1 2">
    <name type="scientific">Pistacia integerrima</name>
    <dbReference type="NCBI Taxonomy" id="434235"/>
    <lineage>
        <taxon>Eukaryota</taxon>
        <taxon>Viridiplantae</taxon>
        <taxon>Streptophyta</taxon>
        <taxon>Embryophyta</taxon>
        <taxon>Tracheophyta</taxon>
        <taxon>Spermatophyta</taxon>
        <taxon>Magnoliopsida</taxon>
        <taxon>eudicotyledons</taxon>
        <taxon>Gunneridae</taxon>
        <taxon>Pentapetalae</taxon>
        <taxon>rosids</taxon>
        <taxon>malvids</taxon>
        <taxon>Sapindales</taxon>
        <taxon>Anacardiaceae</taxon>
        <taxon>Pistacia</taxon>
    </lineage>
</organism>
<keyword evidence="2" id="KW-1185">Reference proteome</keyword>
<evidence type="ECO:0000313" key="1">
    <source>
        <dbReference type="EMBL" id="KAJ0025061.1"/>
    </source>
</evidence>
<proteinExistence type="predicted"/>
<dbReference type="Proteomes" id="UP001163603">
    <property type="component" value="Chromosome 10"/>
</dbReference>
<sequence>MEVHFAILSGVAEVSLSQKTKSVWRSILCEDVSKVVKGGC</sequence>
<name>A0ACC0XUB8_9ROSI</name>
<comment type="caution">
    <text evidence="1">The sequence shown here is derived from an EMBL/GenBank/DDBJ whole genome shotgun (WGS) entry which is preliminary data.</text>
</comment>